<accession>A0A653CCG1</accession>
<dbReference type="Proteomes" id="UP000410492">
    <property type="component" value="Unassembled WGS sequence"/>
</dbReference>
<gene>
    <name evidence="1" type="ORF">CALMAC_LOCUS7989</name>
</gene>
<evidence type="ECO:0000313" key="2">
    <source>
        <dbReference type="Proteomes" id="UP000410492"/>
    </source>
</evidence>
<reference evidence="1 2" key="1">
    <citation type="submission" date="2019-01" db="EMBL/GenBank/DDBJ databases">
        <authorList>
            <person name="Sayadi A."/>
        </authorList>
    </citation>
    <scope>NUCLEOTIDE SEQUENCE [LARGE SCALE GENOMIC DNA]</scope>
</reference>
<organism evidence="1 2">
    <name type="scientific">Callosobruchus maculatus</name>
    <name type="common">Southern cowpea weevil</name>
    <name type="synonym">Pulse bruchid</name>
    <dbReference type="NCBI Taxonomy" id="64391"/>
    <lineage>
        <taxon>Eukaryota</taxon>
        <taxon>Metazoa</taxon>
        <taxon>Ecdysozoa</taxon>
        <taxon>Arthropoda</taxon>
        <taxon>Hexapoda</taxon>
        <taxon>Insecta</taxon>
        <taxon>Pterygota</taxon>
        <taxon>Neoptera</taxon>
        <taxon>Endopterygota</taxon>
        <taxon>Coleoptera</taxon>
        <taxon>Polyphaga</taxon>
        <taxon>Cucujiformia</taxon>
        <taxon>Chrysomeloidea</taxon>
        <taxon>Chrysomelidae</taxon>
        <taxon>Bruchinae</taxon>
        <taxon>Bruchini</taxon>
        <taxon>Callosobruchus</taxon>
    </lineage>
</organism>
<proteinExistence type="predicted"/>
<dbReference type="AlphaFoldDB" id="A0A653CCG1"/>
<keyword evidence="2" id="KW-1185">Reference proteome</keyword>
<protein>
    <submittedName>
        <fullName evidence="1">Uncharacterized protein</fullName>
    </submittedName>
</protein>
<evidence type="ECO:0000313" key="1">
    <source>
        <dbReference type="EMBL" id="VEN45585.1"/>
    </source>
</evidence>
<dbReference type="EMBL" id="CAACVG010007465">
    <property type="protein sequence ID" value="VEN45585.1"/>
    <property type="molecule type" value="Genomic_DNA"/>
</dbReference>
<sequence length="26" mass="2951">MNATVTAWVSKITENVFPRNTSTVHF</sequence>
<name>A0A653CCG1_CALMS</name>